<feature type="signal peptide" evidence="1">
    <location>
        <begin position="1"/>
        <end position="26"/>
    </location>
</feature>
<reference evidence="2 3" key="1">
    <citation type="submission" date="2019-02" db="EMBL/GenBank/DDBJ databases">
        <title>Hansschlegelia quercus sp. nov., a novel methylotrophic bacterium from buds of oak (Quercus robur L.).</title>
        <authorList>
            <person name="Agafonova N.V."/>
            <person name="Kaparullina E.N."/>
            <person name="Grouzdev D.S."/>
            <person name="Doronina N.V."/>
        </authorList>
    </citation>
    <scope>NUCLEOTIDE SEQUENCE [LARGE SCALE GENOMIC DNA]</scope>
    <source>
        <strain evidence="2 3">Dub</strain>
    </source>
</reference>
<evidence type="ECO:0000256" key="1">
    <source>
        <dbReference type="SAM" id="SignalP"/>
    </source>
</evidence>
<evidence type="ECO:0008006" key="4">
    <source>
        <dbReference type="Google" id="ProtNLM"/>
    </source>
</evidence>
<comment type="caution">
    <text evidence="2">The sequence shown here is derived from an EMBL/GenBank/DDBJ whole genome shotgun (WGS) entry which is preliminary data.</text>
</comment>
<dbReference type="Proteomes" id="UP000291613">
    <property type="component" value="Unassembled WGS sequence"/>
</dbReference>
<evidence type="ECO:0000313" key="2">
    <source>
        <dbReference type="EMBL" id="TBN54380.1"/>
    </source>
</evidence>
<dbReference type="EMBL" id="SIUB01000002">
    <property type="protein sequence ID" value="TBN54380.1"/>
    <property type="molecule type" value="Genomic_DNA"/>
</dbReference>
<keyword evidence="1" id="KW-0732">Signal</keyword>
<name>A0A4Q9GQQ9_9HYPH</name>
<proteinExistence type="predicted"/>
<organism evidence="2 3">
    <name type="scientific">Hansschlegelia quercus</name>
    <dbReference type="NCBI Taxonomy" id="2528245"/>
    <lineage>
        <taxon>Bacteria</taxon>
        <taxon>Pseudomonadati</taxon>
        <taxon>Pseudomonadota</taxon>
        <taxon>Alphaproteobacteria</taxon>
        <taxon>Hyphomicrobiales</taxon>
        <taxon>Methylopilaceae</taxon>
        <taxon>Hansschlegelia</taxon>
    </lineage>
</organism>
<protein>
    <recommendedName>
        <fullName evidence="4">BA14K family protein</fullName>
    </recommendedName>
</protein>
<evidence type="ECO:0000313" key="3">
    <source>
        <dbReference type="Proteomes" id="UP000291613"/>
    </source>
</evidence>
<accession>A0A4Q9GQQ9</accession>
<gene>
    <name evidence="2" type="ORF">EYR15_05975</name>
</gene>
<feature type="chain" id="PRO_5020502370" description="BA14K family protein" evidence="1">
    <location>
        <begin position="27"/>
        <end position="172"/>
    </location>
</feature>
<dbReference type="RefSeq" id="WP_131002046.1">
    <property type="nucleotide sequence ID" value="NZ_JBHSZR010000005.1"/>
</dbReference>
<keyword evidence="3" id="KW-1185">Reference proteome</keyword>
<dbReference type="AlphaFoldDB" id="A0A4Q9GQQ9"/>
<sequence>MTSFRNALIAGVSALGVVAGSMPAMAASAKSEPTVGGVKMSDIQEVRHGWGGGGGGRGWGGGGRGYRSGWGGGGRYYGGYGRHRGYYGGYAAAGILGLAAGAAIASPYRYGYGYGDGYYYDDGYYGRPYSYYDRPYRRGYTRAYYGGAECQVISRQRDRHGYPIKVIRYRPC</sequence>